<proteinExistence type="predicted"/>
<dbReference type="InterPro" id="IPR029021">
    <property type="entry name" value="Prot-tyrosine_phosphatase-like"/>
</dbReference>
<feature type="domain" description="Tyrosine specific protein phosphatases" evidence="1">
    <location>
        <begin position="181"/>
        <end position="221"/>
    </location>
</feature>
<keyword evidence="3" id="KW-1185">Reference proteome</keyword>
<dbReference type="Proteomes" id="UP001201980">
    <property type="component" value="Unassembled WGS sequence"/>
</dbReference>
<dbReference type="InterPro" id="IPR000387">
    <property type="entry name" value="Tyr_Pase_dom"/>
</dbReference>
<gene>
    <name evidence="2" type="ORF">MKZ38_010561</name>
</gene>
<dbReference type="Pfam" id="PF13350">
    <property type="entry name" value="Y_phosphatase3"/>
    <property type="match status" value="2"/>
</dbReference>
<dbReference type="InterPro" id="IPR016130">
    <property type="entry name" value="Tyr_Pase_AS"/>
</dbReference>
<dbReference type="PANTHER" id="PTHR31126">
    <property type="entry name" value="TYROSINE-PROTEIN PHOSPHATASE"/>
    <property type="match status" value="1"/>
</dbReference>
<dbReference type="SUPFAM" id="SSF52799">
    <property type="entry name" value="(Phosphotyrosine protein) phosphatases II"/>
    <property type="match status" value="1"/>
</dbReference>
<dbReference type="Gene3D" id="3.90.190.10">
    <property type="entry name" value="Protein tyrosine phosphatase superfamily"/>
    <property type="match status" value="1"/>
</dbReference>
<dbReference type="PROSITE" id="PS50056">
    <property type="entry name" value="TYR_PHOSPHATASE_2"/>
    <property type="match status" value="1"/>
</dbReference>
<comment type="caution">
    <text evidence="2">The sequence shown here is derived from an EMBL/GenBank/DDBJ whole genome shotgun (WGS) entry which is preliminary data.</text>
</comment>
<reference evidence="2" key="1">
    <citation type="submission" date="2022-07" db="EMBL/GenBank/DDBJ databases">
        <title>Draft genome sequence of Zalerion maritima ATCC 34329, a (micro)plastics degrading marine fungus.</title>
        <authorList>
            <person name="Paco A."/>
            <person name="Goncalves M.F.M."/>
            <person name="Rocha-Santos T.A.P."/>
            <person name="Alves A."/>
        </authorList>
    </citation>
    <scope>NUCLEOTIDE SEQUENCE</scope>
    <source>
        <strain evidence="2">ATCC 34329</strain>
    </source>
</reference>
<dbReference type="EMBL" id="JAKWBI020000094">
    <property type="protein sequence ID" value="KAJ2902977.1"/>
    <property type="molecule type" value="Genomic_DNA"/>
</dbReference>
<name>A0AAD5WU30_9PEZI</name>
<organism evidence="2 3">
    <name type="scientific">Zalerion maritima</name>
    <dbReference type="NCBI Taxonomy" id="339359"/>
    <lineage>
        <taxon>Eukaryota</taxon>
        <taxon>Fungi</taxon>
        <taxon>Dikarya</taxon>
        <taxon>Ascomycota</taxon>
        <taxon>Pezizomycotina</taxon>
        <taxon>Sordariomycetes</taxon>
        <taxon>Lulworthiomycetidae</taxon>
        <taxon>Lulworthiales</taxon>
        <taxon>Lulworthiaceae</taxon>
        <taxon>Zalerion</taxon>
    </lineage>
</organism>
<dbReference type="GO" id="GO:0004721">
    <property type="term" value="F:phosphoprotein phosphatase activity"/>
    <property type="evidence" value="ECO:0007669"/>
    <property type="project" value="InterPro"/>
</dbReference>
<dbReference type="AlphaFoldDB" id="A0AAD5WU30"/>
<sequence length="305" mass="34512">MAAPALDFKSAIEQFDGILNFRDVGKTVNDFMGRKYMKEGVLYRSARPDEASNHDIDRLRQDYGIKTVMDLRTKTEQLKQNDKLNTTAATANSAVPAIARRRSSVAVPLQIPGLDCVQCPVTGWRFEMALLRRLALWDLLKFAFLFIFGRRVPAIRLLTKKIILPLGLIGSTTLGVRVSRREYLLSFRTVAKASNEPLLIHCTAGKDRTGAMIILILLLCEVPLEAIEHDYFVTSESGALESEWEERLKELAEFGFPEDWLGTPLDFVRDLISFIDHEWGSMDGYCSFIGFGSDERAQLRECLWA</sequence>
<evidence type="ECO:0000313" key="2">
    <source>
        <dbReference type="EMBL" id="KAJ2902977.1"/>
    </source>
</evidence>
<dbReference type="InterPro" id="IPR026893">
    <property type="entry name" value="Tyr/Ser_Pase_IphP-type"/>
</dbReference>
<protein>
    <submittedName>
        <fullName evidence="2">Tyrosine serine protein phosphatase protein</fullName>
    </submittedName>
</protein>
<accession>A0AAD5WU30</accession>
<dbReference type="PANTHER" id="PTHR31126:SF10">
    <property type="entry name" value="PROTEIN PHOSPHATASE, PUTATIVE (AFU_ORTHOLOGUE AFUA_6G06650)-RELATED"/>
    <property type="match status" value="1"/>
</dbReference>
<evidence type="ECO:0000259" key="1">
    <source>
        <dbReference type="PROSITE" id="PS50056"/>
    </source>
</evidence>
<dbReference type="PROSITE" id="PS00383">
    <property type="entry name" value="TYR_PHOSPHATASE_1"/>
    <property type="match status" value="1"/>
</dbReference>
<evidence type="ECO:0000313" key="3">
    <source>
        <dbReference type="Proteomes" id="UP001201980"/>
    </source>
</evidence>